<dbReference type="AlphaFoldDB" id="A0A839XYY5"/>
<evidence type="ECO:0000313" key="2">
    <source>
        <dbReference type="EMBL" id="MBB3665236.1"/>
    </source>
</evidence>
<dbReference type="RefSeq" id="WP_183786463.1">
    <property type="nucleotide sequence ID" value="NZ_JACIBS010000003.1"/>
</dbReference>
<organism evidence="2 3">
    <name type="scientific">Prauserella sediminis</name>
    <dbReference type="NCBI Taxonomy" id="577680"/>
    <lineage>
        <taxon>Bacteria</taxon>
        <taxon>Bacillati</taxon>
        <taxon>Actinomycetota</taxon>
        <taxon>Actinomycetes</taxon>
        <taxon>Pseudonocardiales</taxon>
        <taxon>Pseudonocardiaceae</taxon>
        <taxon>Prauserella</taxon>
        <taxon>Prauserella salsuginis group</taxon>
    </lineage>
</organism>
<evidence type="ECO:0000313" key="3">
    <source>
        <dbReference type="Proteomes" id="UP000564573"/>
    </source>
</evidence>
<name>A0A839XYY5_9PSEU</name>
<comment type="caution">
    <text evidence="2">The sequence shown here is derived from an EMBL/GenBank/DDBJ whole genome shotgun (WGS) entry which is preliminary data.</text>
</comment>
<accession>A0A839XYY5</accession>
<dbReference type="Proteomes" id="UP000564573">
    <property type="component" value="Unassembled WGS sequence"/>
</dbReference>
<feature type="compositionally biased region" description="Basic and acidic residues" evidence="1">
    <location>
        <begin position="1"/>
        <end position="10"/>
    </location>
</feature>
<proteinExistence type="predicted"/>
<protein>
    <submittedName>
        <fullName evidence="2">Uncharacterized protein</fullName>
    </submittedName>
</protein>
<feature type="region of interest" description="Disordered" evidence="1">
    <location>
        <begin position="1"/>
        <end position="30"/>
    </location>
</feature>
<evidence type="ECO:0000256" key="1">
    <source>
        <dbReference type="SAM" id="MobiDB-lite"/>
    </source>
</evidence>
<reference evidence="2 3" key="1">
    <citation type="submission" date="2020-08" db="EMBL/GenBank/DDBJ databases">
        <title>Sequencing the genomes of 1000 actinobacteria strains.</title>
        <authorList>
            <person name="Klenk H.-P."/>
        </authorList>
    </citation>
    <scope>NUCLEOTIDE SEQUENCE [LARGE SCALE GENOMIC DNA]</scope>
    <source>
        <strain evidence="2 3">DSM 45267</strain>
    </source>
</reference>
<gene>
    <name evidence="2" type="ORF">FB384_004189</name>
</gene>
<keyword evidence="3" id="KW-1185">Reference proteome</keyword>
<dbReference type="EMBL" id="JACIBS010000003">
    <property type="protein sequence ID" value="MBB3665236.1"/>
    <property type="molecule type" value="Genomic_DNA"/>
</dbReference>
<sequence length="95" mass="10240">MGTHSLRDATGRPVIGSGTTFGPGGRHSHELMNAHTDTFHLDAVTGTLPADPRFEDTSLKAAETGTALPDGERPSRDLLERVLDGLKRLTFDDEQ</sequence>